<reference evidence="2 3" key="1">
    <citation type="submission" date="2024-06" db="EMBL/GenBank/DDBJ databases">
        <title>Sorghum-associated microbial communities from plants grown in Nebraska, USA.</title>
        <authorList>
            <person name="Schachtman D."/>
        </authorList>
    </citation>
    <scope>NUCLEOTIDE SEQUENCE [LARGE SCALE GENOMIC DNA]</scope>
    <source>
        <strain evidence="2 3">736</strain>
    </source>
</reference>
<feature type="domain" description="N-acetyltransferase" evidence="1">
    <location>
        <begin position="2"/>
        <end position="139"/>
    </location>
</feature>
<accession>A0ABV2PQN3</accession>
<dbReference type="SUPFAM" id="SSF55729">
    <property type="entry name" value="Acyl-CoA N-acyltransferases (Nat)"/>
    <property type="match status" value="1"/>
</dbReference>
<organism evidence="2 3">
    <name type="scientific">Lysinibacillus parviboronicapiens</name>
    <dbReference type="NCBI Taxonomy" id="436516"/>
    <lineage>
        <taxon>Bacteria</taxon>
        <taxon>Bacillati</taxon>
        <taxon>Bacillota</taxon>
        <taxon>Bacilli</taxon>
        <taxon>Bacillales</taxon>
        <taxon>Bacillaceae</taxon>
        <taxon>Lysinibacillus</taxon>
    </lineage>
</organism>
<dbReference type="RefSeq" id="WP_354472975.1">
    <property type="nucleotide sequence ID" value="NZ_JBEPSB010000030.1"/>
</dbReference>
<dbReference type="PROSITE" id="PS51186">
    <property type="entry name" value="GNAT"/>
    <property type="match status" value="1"/>
</dbReference>
<keyword evidence="3" id="KW-1185">Reference proteome</keyword>
<comment type="caution">
    <text evidence="2">The sequence shown here is derived from an EMBL/GenBank/DDBJ whole genome shotgun (WGS) entry which is preliminary data.</text>
</comment>
<protein>
    <submittedName>
        <fullName evidence="2">GNAT superfamily N-acetyltransferase</fullName>
    </submittedName>
</protein>
<dbReference type="InterPro" id="IPR016181">
    <property type="entry name" value="Acyl_CoA_acyltransferase"/>
</dbReference>
<evidence type="ECO:0000313" key="2">
    <source>
        <dbReference type="EMBL" id="MET4563061.1"/>
    </source>
</evidence>
<dbReference type="Pfam" id="PF00583">
    <property type="entry name" value="Acetyltransf_1"/>
    <property type="match status" value="1"/>
</dbReference>
<proteinExistence type="predicted"/>
<dbReference type="EMBL" id="JBEPSB010000030">
    <property type="protein sequence ID" value="MET4563061.1"/>
    <property type="molecule type" value="Genomic_DNA"/>
</dbReference>
<dbReference type="InterPro" id="IPR000182">
    <property type="entry name" value="GNAT_dom"/>
</dbReference>
<dbReference type="Proteomes" id="UP001549363">
    <property type="component" value="Unassembled WGS sequence"/>
</dbReference>
<sequence>MRHLMYATMEDLDELVTIDQQVIGSTSRRDFIQKAIAEGRCIIQKTQCAIVGFLIFSTDFFDCSFINLVIVKPTERRKGIATSLLAYYVERASTQKVFSSTNQSNTTMQKVFATAGFIRSGYVENLDEDDPEIIYFKLR</sequence>
<name>A0ABV2PQN3_9BACI</name>
<evidence type="ECO:0000313" key="3">
    <source>
        <dbReference type="Proteomes" id="UP001549363"/>
    </source>
</evidence>
<dbReference type="Gene3D" id="3.40.630.30">
    <property type="match status" value="1"/>
</dbReference>
<gene>
    <name evidence="2" type="ORF">ABIA69_004254</name>
</gene>
<dbReference type="CDD" id="cd04301">
    <property type="entry name" value="NAT_SF"/>
    <property type="match status" value="1"/>
</dbReference>
<evidence type="ECO:0000259" key="1">
    <source>
        <dbReference type="PROSITE" id="PS51186"/>
    </source>
</evidence>